<dbReference type="InterPro" id="IPR001781">
    <property type="entry name" value="Znf_LIM"/>
</dbReference>
<feature type="compositionally biased region" description="Polar residues" evidence="4">
    <location>
        <begin position="56"/>
        <end position="69"/>
    </location>
</feature>
<evidence type="ECO:0000256" key="4">
    <source>
        <dbReference type="SAM" id="MobiDB-lite"/>
    </source>
</evidence>
<organism evidence="6 7">
    <name type="scientific">Uncinula necator</name>
    <name type="common">Grape powdery mildew</name>
    <dbReference type="NCBI Taxonomy" id="52586"/>
    <lineage>
        <taxon>Eukaryota</taxon>
        <taxon>Fungi</taxon>
        <taxon>Dikarya</taxon>
        <taxon>Ascomycota</taxon>
        <taxon>Pezizomycotina</taxon>
        <taxon>Leotiomycetes</taxon>
        <taxon>Erysiphales</taxon>
        <taxon>Erysiphaceae</taxon>
        <taxon>Erysiphe</taxon>
    </lineage>
</organism>
<evidence type="ECO:0000256" key="3">
    <source>
        <dbReference type="PROSITE-ProRule" id="PRU00125"/>
    </source>
</evidence>
<dbReference type="STRING" id="52586.A0A0B1P1C5"/>
<keyword evidence="7" id="KW-1185">Reference proteome</keyword>
<sequence>MPDSTFLQPGPFTPISLLSSPASISRLPFSNSNQSPSNTLSGNLTPKEPLSPDKISPTSEIPSSRNPLLNSRLDEKSEQAMNKIRSGTSSDNEPNQMSAVINPKSIDNSDFFLKVNKIAPGPFDINAKVDIPDHAENDNHRKLSVGDPSDTIAGKSFLGRVDNRPPLVRGHFHKNSGSLINSKTNYTTLPKVPRKSGYDGFGPPSSDSNGISKPRSSSDSQYFLPTNKLSPQLPTISNLELENQITSSEEEVNKSEGSDISKSISDQVSTLSVEIDNKKLDKLQPLQLQENIDESPKSPPPSKNFDKLLPLPYEEKNNELPTPPPQIVLDEIPLLPPKDKVYKLLPSPPQENIDQPPSPLPQKNLDEISLLPPKNKVDKSLPLPPPDKFDEILLPPSQIDLEKRPQFGINNQEDDQPSLLEKPNDIEENSNSKSYDPNIQKYQRRNSKLSHINNLMADIESTMSGLGLNERLSTGSSSSSSTQISIPTTDKSLSNFNSKQQISRQNKIPINPPLSLIPAATLHSSIFLNNHNGKRPIFSQKNSSSTKSSGVSPINGVHLIGLPTNPSPRFRTRSPLDKPRKSKGKCKECGEDIYGKSVSSADGRLTGRYHKECFVCRICQKPFNSTSCYVINDAPYCEAHYHEINGSICFTCNKGIEGKYVETDRRQKHHPSCLRCADCGHILQNNYFEMNGLLYCKRDAYQRAKQNNYLNSEMNEKSSQIDRQPKRLVMT</sequence>
<dbReference type="CDD" id="cd08368">
    <property type="entry name" value="LIM"/>
    <property type="match status" value="1"/>
</dbReference>
<dbReference type="EMBL" id="JNVN01003727">
    <property type="protein sequence ID" value="KHJ30711.1"/>
    <property type="molecule type" value="Genomic_DNA"/>
</dbReference>
<name>A0A0B1P1C5_UNCNE</name>
<gene>
    <name evidence="6" type="ORF">EV44_g5796</name>
</gene>
<comment type="caution">
    <text evidence="6">The sequence shown here is derived from an EMBL/GenBank/DDBJ whole genome shotgun (WGS) entry which is preliminary data.</text>
</comment>
<feature type="compositionally biased region" description="Polar residues" evidence="4">
    <location>
        <begin position="490"/>
        <end position="500"/>
    </location>
</feature>
<feature type="domain" description="LIM zinc-binding" evidence="5">
    <location>
        <begin position="648"/>
        <end position="706"/>
    </location>
</feature>
<dbReference type="PANTHER" id="PTHR24216:SF65">
    <property type="entry name" value="PAXILLIN-LIKE PROTEIN 1"/>
    <property type="match status" value="1"/>
</dbReference>
<dbReference type="SUPFAM" id="SSF57716">
    <property type="entry name" value="Glucocorticoid receptor-like (DNA-binding domain)"/>
    <property type="match status" value="1"/>
</dbReference>
<dbReference type="AlphaFoldDB" id="A0A0B1P1C5"/>
<feature type="region of interest" description="Disordered" evidence="4">
    <location>
        <begin position="373"/>
        <end position="392"/>
    </location>
</feature>
<feature type="domain" description="LIM zinc-binding" evidence="5">
    <location>
        <begin position="584"/>
        <end position="647"/>
    </location>
</feature>
<keyword evidence="1 3" id="KW-0479">Metal-binding</keyword>
<feature type="compositionally biased region" description="Low complexity" evidence="4">
    <location>
        <begin position="473"/>
        <end position="489"/>
    </location>
</feature>
<dbReference type="SMART" id="SM00132">
    <property type="entry name" value="LIM"/>
    <property type="match status" value="2"/>
</dbReference>
<dbReference type="PROSITE" id="PS00478">
    <property type="entry name" value="LIM_DOMAIN_1"/>
    <property type="match status" value="1"/>
</dbReference>
<feature type="compositionally biased region" description="Polar residues" evidence="4">
    <location>
        <begin position="429"/>
        <end position="439"/>
    </location>
</feature>
<evidence type="ECO:0000313" key="6">
    <source>
        <dbReference type="EMBL" id="KHJ30711.1"/>
    </source>
</evidence>
<feature type="region of interest" description="Disordered" evidence="4">
    <location>
        <begin position="155"/>
        <end position="266"/>
    </location>
</feature>
<dbReference type="HOGENOM" id="CLU_379067_0_0_1"/>
<proteinExistence type="predicted"/>
<feature type="region of interest" description="Disordered" evidence="4">
    <location>
        <begin position="408"/>
        <end position="439"/>
    </location>
</feature>
<feature type="region of interest" description="Disordered" evidence="4">
    <location>
        <begin position="562"/>
        <end position="584"/>
    </location>
</feature>
<dbReference type="Pfam" id="PF00412">
    <property type="entry name" value="LIM"/>
    <property type="match status" value="2"/>
</dbReference>
<dbReference type="Proteomes" id="UP000030854">
    <property type="component" value="Unassembled WGS sequence"/>
</dbReference>
<feature type="compositionally biased region" description="Polar residues" evidence="4">
    <location>
        <begin position="85"/>
        <end position="97"/>
    </location>
</feature>
<evidence type="ECO:0000256" key="2">
    <source>
        <dbReference type="ARBA" id="ARBA00022833"/>
    </source>
</evidence>
<feature type="compositionally biased region" description="Polar residues" evidence="4">
    <location>
        <begin position="175"/>
        <end position="188"/>
    </location>
</feature>
<keyword evidence="3" id="KW-0440">LIM domain</keyword>
<keyword evidence="2 3" id="KW-0862">Zinc</keyword>
<feature type="region of interest" description="Disordered" evidence="4">
    <location>
        <begin position="23"/>
        <end position="97"/>
    </location>
</feature>
<feature type="compositionally biased region" description="Basic and acidic residues" evidence="4">
    <location>
        <begin position="574"/>
        <end position="584"/>
    </location>
</feature>
<feature type="region of interest" description="Disordered" evidence="4">
    <location>
        <begin position="289"/>
        <end position="309"/>
    </location>
</feature>
<evidence type="ECO:0000313" key="7">
    <source>
        <dbReference type="Proteomes" id="UP000030854"/>
    </source>
</evidence>
<feature type="region of interest" description="Disordered" evidence="4">
    <location>
        <begin position="340"/>
        <end position="366"/>
    </location>
</feature>
<accession>A0A0B1P1C5</accession>
<dbReference type="GO" id="GO:0046872">
    <property type="term" value="F:metal ion binding"/>
    <property type="evidence" value="ECO:0007669"/>
    <property type="project" value="UniProtKB-KW"/>
</dbReference>
<protein>
    <submittedName>
        <fullName evidence="6">Putative lim domain-containing protein</fullName>
    </submittedName>
</protein>
<feature type="compositionally biased region" description="Polar residues" evidence="4">
    <location>
        <begin position="29"/>
        <end position="44"/>
    </location>
</feature>
<feature type="region of interest" description="Disordered" evidence="4">
    <location>
        <begin position="470"/>
        <end position="500"/>
    </location>
</feature>
<dbReference type="PROSITE" id="PS50023">
    <property type="entry name" value="LIM_DOMAIN_2"/>
    <property type="match status" value="2"/>
</dbReference>
<dbReference type="PANTHER" id="PTHR24216">
    <property type="entry name" value="PAXILLIN-RELATED"/>
    <property type="match status" value="1"/>
</dbReference>
<dbReference type="CDD" id="cd09397">
    <property type="entry name" value="LIM1_UF1"/>
    <property type="match status" value="1"/>
</dbReference>
<feature type="compositionally biased region" description="Polar residues" evidence="4">
    <location>
        <begin position="205"/>
        <end position="247"/>
    </location>
</feature>
<evidence type="ECO:0000259" key="5">
    <source>
        <dbReference type="PROSITE" id="PS50023"/>
    </source>
</evidence>
<dbReference type="Gene3D" id="2.10.110.10">
    <property type="entry name" value="Cysteine Rich Protein"/>
    <property type="match status" value="2"/>
</dbReference>
<reference evidence="6 7" key="1">
    <citation type="journal article" date="2014" name="BMC Genomics">
        <title>Adaptive genomic structural variation in the grape powdery mildew pathogen, Erysiphe necator.</title>
        <authorList>
            <person name="Jones L."/>
            <person name="Riaz S."/>
            <person name="Morales-Cruz A."/>
            <person name="Amrine K.C."/>
            <person name="McGuire B."/>
            <person name="Gubler W.D."/>
            <person name="Walker M.A."/>
            <person name="Cantu D."/>
        </authorList>
    </citation>
    <scope>NUCLEOTIDE SEQUENCE [LARGE SCALE GENOMIC DNA]</scope>
    <source>
        <strain evidence="7">c</strain>
    </source>
</reference>
<dbReference type="GO" id="GO:0030695">
    <property type="term" value="F:GTPase regulator activity"/>
    <property type="evidence" value="ECO:0007669"/>
    <property type="project" value="UniProtKB-ARBA"/>
</dbReference>
<evidence type="ECO:0000256" key="1">
    <source>
        <dbReference type="ARBA" id="ARBA00022723"/>
    </source>
</evidence>